<proteinExistence type="predicted"/>
<keyword evidence="2" id="KW-1185">Reference proteome</keyword>
<evidence type="ECO:0000313" key="2">
    <source>
        <dbReference type="Proteomes" id="UP000028006"/>
    </source>
</evidence>
<dbReference type="Gene3D" id="3.50.50.60">
    <property type="entry name" value="FAD/NAD(P)-binding domain"/>
    <property type="match status" value="1"/>
</dbReference>
<organism evidence="1 2">
    <name type="scientific">Endozoicomonas montiporae</name>
    <dbReference type="NCBI Taxonomy" id="1027273"/>
    <lineage>
        <taxon>Bacteria</taxon>
        <taxon>Pseudomonadati</taxon>
        <taxon>Pseudomonadota</taxon>
        <taxon>Gammaproteobacteria</taxon>
        <taxon>Oceanospirillales</taxon>
        <taxon>Endozoicomonadaceae</taxon>
        <taxon>Endozoicomonas</taxon>
    </lineage>
</organism>
<accession>A0A081N8D3</accession>
<dbReference type="RefSeq" id="WP_034874729.1">
    <property type="nucleotide sequence ID" value="NZ_JOKG01000002.1"/>
</dbReference>
<comment type="caution">
    <text evidence="1">The sequence shown here is derived from an EMBL/GenBank/DDBJ whole genome shotgun (WGS) entry which is preliminary data.</text>
</comment>
<reference evidence="1 2" key="1">
    <citation type="submission" date="2014-06" db="EMBL/GenBank/DDBJ databases">
        <title>Whole Genome Sequences of Three Symbiotic Endozoicomonas Bacteria.</title>
        <authorList>
            <person name="Neave M.J."/>
            <person name="Apprill A."/>
            <person name="Voolstra C.R."/>
        </authorList>
    </citation>
    <scope>NUCLEOTIDE SEQUENCE [LARGE SCALE GENOMIC DNA]</scope>
    <source>
        <strain evidence="1 2">LMG 24815</strain>
    </source>
</reference>
<dbReference type="EMBL" id="JOKG01000002">
    <property type="protein sequence ID" value="KEQ14706.1"/>
    <property type="molecule type" value="Genomic_DNA"/>
</dbReference>
<sequence length="277" mass="32266">MLRRYSHSVKQVISKDQWAVTGEAGAFIDLFYSPGTDSISYVNCMISEAIDAHRKQKDVPEKVFDILNRDYIAWADRTTANIQAGYHFWDDDVVGAMKILWDLTNSVWFNGTKFRNMIFEKGFIDKVLEYDAQFMSMLDRFENLRNLNKRVVGLLHHWKAASGRTASYEWIDYFEHLTFLRDDVVERTKGAPSPYSDIEKAFMRVEDMAVNLFLLAVEDTMPDKLALIKEKSASLWVNPYAVSLNCENWDSDGLFQRLHTDRDISYMRDAFKKVISF</sequence>
<dbReference type="InterPro" id="IPR036188">
    <property type="entry name" value="FAD/NAD-bd_sf"/>
</dbReference>
<protein>
    <submittedName>
        <fullName evidence="1">Uncharacterized protein</fullName>
    </submittedName>
</protein>
<dbReference type="AlphaFoldDB" id="A0A081N8D3"/>
<dbReference type="Proteomes" id="UP000028006">
    <property type="component" value="Unassembled WGS sequence"/>
</dbReference>
<dbReference type="eggNOG" id="COG0644">
    <property type="taxonomic scope" value="Bacteria"/>
</dbReference>
<name>A0A081N8D3_9GAMM</name>
<gene>
    <name evidence="1" type="ORF">GZ77_10375</name>
</gene>
<evidence type="ECO:0000313" key="1">
    <source>
        <dbReference type="EMBL" id="KEQ14706.1"/>
    </source>
</evidence>